<protein>
    <submittedName>
        <fullName evidence="1">Uncharacterized protein</fullName>
    </submittedName>
</protein>
<accession>A0A4Z2IKK7</accession>
<organism evidence="1 2">
    <name type="scientific">Liparis tanakae</name>
    <name type="common">Tanaka's snailfish</name>
    <dbReference type="NCBI Taxonomy" id="230148"/>
    <lineage>
        <taxon>Eukaryota</taxon>
        <taxon>Metazoa</taxon>
        <taxon>Chordata</taxon>
        <taxon>Craniata</taxon>
        <taxon>Vertebrata</taxon>
        <taxon>Euteleostomi</taxon>
        <taxon>Actinopterygii</taxon>
        <taxon>Neopterygii</taxon>
        <taxon>Teleostei</taxon>
        <taxon>Neoteleostei</taxon>
        <taxon>Acanthomorphata</taxon>
        <taxon>Eupercaria</taxon>
        <taxon>Perciformes</taxon>
        <taxon>Cottioidei</taxon>
        <taxon>Cottales</taxon>
        <taxon>Liparidae</taxon>
        <taxon>Liparis</taxon>
    </lineage>
</organism>
<dbReference type="EMBL" id="SRLO01000075">
    <property type="protein sequence ID" value="TNN78277.1"/>
    <property type="molecule type" value="Genomic_DNA"/>
</dbReference>
<keyword evidence="2" id="KW-1185">Reference proteome</keyword>
<evidence type="ECO:0000313" key="1">
    <source>
        <dbReference type="EMBL" id="TNN78277.1"/>
    </source>
</evidence>
<proteinExistence type="predicted"/>
<dbReference type="AlphaFoldDB" id="A0A4Z2IKK7"/>
<comment type="caution">
    <text evidence="1">The sequence shown here is derived from an EMBL/GenBank/DDBJ whole genome shotgun (WGS) entry which is preliminary data.</text>
</comment>
<evidence type="ECO:0000313" key="2">
    <source>
        <dbReference type="Proteomes" id="UP000314294"/>
    </source>
</evidence>
<gene>
    <name evidence="1" type="ORF">EYF80_011517</name>
</gene>
<sequence length="522" mass="57745">MAHWMARRREPTLYCSTMMAMHSLQKQWPQISTAHWGRDKGPGADGTRLRVQASGRLVLGLEQRNTRSPHTIGEVQKLSELLLELRLGHRLVVQQLHPVLLHLEAKQPKLIDGRHVVPQHHPVLVQHLSSTQLSNSSMKVLPSSSSAGSMRFTLAKDKTAFRERSVSLAAHRPRLVVGRRSSISPSSSSIMSSKMAVCPFTLSEKKADASLIEWQSHRPEVTDGDLIDHFRGRRAFEALHGVSHGLLGLQQILHLSGEEELQTASVTEPAAHHIRLFVIASVRKDDDDEPPSSFLKRVTAHLSAMLDVSSFLMRDTRSSSLALRLAFSTTSSHQGAFRLTLREKLFEVLEHRLQRLMGVCDLGVMETPRFTNTRRRCERAVNTCSESVFSRPLCSSEERSTSLYISVASTNSSAEEAPRQELAPHGLRVAAGLAQPQQRAQDAVHGAAVQAAELQAPVGDLPEFEQRVPGADLVLPVVEVTLDGGEVEPVHLLRLRGDLDLEEQNGGDGMRFNPDWNPCAAD</sequence>
<reference evidence="1 2" key="1">
    <citation type="submission" date="2019-03" db="EMBL/GenBank/DDBJ databases">
        <title>First draft genome of Liparis tanakae, snailfish: a comprehensive survey of snailfish specific genes.</title>
        <authorList>
            <person name="Kim W."/>
            <person name="Song I."/>
            <person name="Jeong J.-H."/>
            <person name="Kim D."/>
            <person name="Kim S."/>
            <person name="Ryu S."/>
            <person name="Song J.Y."/>
            <person name="Lee S.K."/>
        </authorList>
    </citation>
    <scope>NUCLEOTIDE SEQUENCE [LARGE SCALE GENOMIC DNA]</scope>
    <source>
        <tissue evidence="1">Muscle</tissue>
    </source>
</reference>
<dbReference type="Proteomes" id="UP000314294">
    <property type="component" value="Unassembled WGS sequence"/>
</dbReference>
<name>A0A4Z2IKK7_9TELE</name>